<gene>
    <name evidence="8" type="ORF">B5M09_003059</name>
</gene>
<dbReference type="InterPro" id="IPR011009">
    <property type="entry name" value="Kinase-like_dom_sf"/>
</dbReference>
<keyword evidence="2 5" id="KW-0812">Transmembrane</keyword>
<dbReference type="GO" id="GO:0004713">
    <property type="term" value="F:protein tyrosine kinase activity"/>
    <property type="evidence" value="ECO:0007669"/>
    <property type="project" value="InterPro"/>
</dbReference>
<evidence type="ECO:0000256" key="1">
    <source>
        <dbReference type="ARBA" id="ARBA00004173"/>
    </source>
</evidence>
<comment type="caution">
    <text evidence="8">The sequence shown here is derived from an EMBL/GenBank/DDBJ whole genome shotgun (WGS) entry which is preliminary data.</text>
</comment>
<sequence length="375" mass="41231">MGCCLTRCIPDGKMATQFEAELNEDVFVNADQLRTKSTFSGHASLLHADEVHCVQEIGKGDSGIVYKGTYRGSTVVEKRMKMSTHKPTEAMEKSLEVVASRMSSLRHPNTVLFMGVCLRDQAFCIISEYCSRGSLYDILHTTKESHLHTMHTSGDRINEDKESSEGGFHWHLRCRLALGAARGLLYLHSASPPLVHGQLTRLQLRGKQKKSVLSAGAVATAVAAAGATLAHYNSTFFRTRLGVSGKVGLVASAGLAAFSIAAERDLLRGSRNPDEYLSELQAKNNATADTVTAHHDKLPLHQQAANYVLDYPFRTLAVTATPLVGAIYLHQSHNANIQFSQKIMHTRIYGQGSCVVLLLSTMAFYDYMSRRGRFE</sequence>
<dbReference type="GO" id="GO:0004674">
    <property type="term" value="F:protein serine/threonine kinase activity"/>
    <property type="evidence" value="ECO:0007669"/>
    <property type="project" value="TreeGrafter"/>
</dbReference>
<feature type="domain" description="HIG1" evidence="7">
    <location>
        <begin position="285"/>
        <end position="375"/>
    </location>
</feature>
<evidence type="ECO:0008006" key="10">
    <source>
        <dbReference type="Google" id="ProtNLM"/>
    </source>
</evidence>
<dbReference type="Gene3D" id="3.30.200.20">
    <property type="entry name" value="Phosphorylase Kinase, domain 1"/>
    <property type="match status" value="1"/>
</dbReference>
<dbReference type="Proteomes" id="UP000284702">
    <property type="component" value="Unassembled WGS sequence"/>
</dbReference>
<dbReference type="PROSITE" id="PS50011">
    <property type="entry name" value="PROTEIN_KINASE_DOM"/>
    <property type="match status" value="1"/>
</dbReference>
<feature type="transmembrane region" description="Helical" evidence="5">
    <location>
        <begin position="211"/>
        <end position="231"/>
    </location>
</feature>
<evidence type="ECO:0000259" key="7">
    <source>
        <dbReference type="PROSITE" id="PS51503"/>
    </source>
</evidence>
<dbReference type="EMBL" id="MZMZ02005802">
    <property type="protein sequence ID" value="RQM12775.1"/>
    <property type="molecule type" value="Genomic_DNA"/>
</dbReference>
<dbReference type="Pfam" id="PF04588">
    <property type="entry name" value="HIG_1_N"/>
    <property type="match status" value="1"/>
</dbReference>
<dbReference type="AlphaFoldDB" id="A0A425C731"/>
<proteinExistence type="predicted"/>
<dbReference type="Pfam" id="PF07714">
    <property type="entry name" value="PK_Tyr_Ser-Thr"/>
    <property type="match status" value="1"/>
</dbReference>
<evidence type="ECO:0000256" key="5">
    <source>
        <dbReference type="SAM" id="Phobius"/>
    </source>
</evidence>
<dbReference type="GO" id="GO:0005524">
    <property type="term" value="F:ATP binding"/>
    <property type="evidence" value="ECO:0007669"/>
    <property type="project" value="InterPro"/>
</dbReference>
<dbReference type="SUPFAM" id="SSF56112">
    <property type="entry name" value="Protein kinase-like (PK-like)"/>
    <property type="match status" value="1"/>
</dbReference>
<dbReference type="GO" id="GO:0005739">
    <property type="term" value="C:mitochondrion"/>
    <property type="evidence" value="ECO:0007669"/>
    <property type="project" value="UniProtKB-SubCell"/>
</dbReference>
<keyword evidence="4 5" id="KW-0472">Membrane</keyword>
<protein>
    <recommendedName>
        <fullName evidence="10">Protein kinase domain-containing protein</fullName>
    </recommendedName>
</protein>
<feature type="domain" description="Protein kinase" evidence="6">
    <location>
        <begin position="51"/>
        <end position="375"/>
    </location>
</feature>
<dbReference type="InterPro" id="IPR020635">
    <property type="entry name" value="Tyr_kinase_cat_dom"/>
</dbReference>
<accession>A0A425C731</accession>
<comment type="subcellular location">
    <subcellularLocation>
        <location evidence="1">Mitochondrion</location>
    </subcellularLocation>
</comment>
<dbReference type="InterPro" id="IPR001245">
    <property type="entry name" value="Ser-Thr/Tyr_kinase_cat_dom"/>
</dbReference>
<organism evidence="8 9">
    <name type="scientific">Aphanomyces astaci</name>
    <name type="common">Crayfish plague agent</name>
    <dbReference type="NCBI Taxonomy" id="112090"/>
    <lineage>
        <taxon>Eukaryota</taxon>
        <taxon>Sar</taxon>
        <taxon>Stramenopiles</taxon>
        <taxon>Oomycota</taxon>
        <taxon>Saprolegniomycetes</taxon>
        <taxon>Saprolegniales</taxon>
        <taxon>Verrucalvaceae</taxon>
        <taxon>Aphanomyces</taxon>
    </lineage>
</organism>
<keyword evidence="9" id="KW-1185">Reference proteome</keyword>
<evidence type="ECO:0000256" key="2">
    <source>
        <dbReference type="ARBA" id="ARBA00022692"/>
    </source>
</evidence>
<dbReference type="PANTHER" id="PTHR44329">
    <property type="entry name" value="SERINE/THREONINE-PROTEIN KINASE TNNI3K-RELATED"/>
    <property type="match status" value="1"/>
</dbReference>
<dbReference type="InterPro" id="IPR007667">
    <property type="entry name" value="Hypoxia_induced_domain"/>
</dbReference>
<evidence type="ECO:0000313" key="9">
    <source>
        <dbReference type="Proteomes" id="UP000284702"/>
    </source>
</evidence>
<dbReference type="Gene3D" id="1.10.510.10">
    <property type="entry name" value="Transferase(Phosphotransferase) domain 1"/>
    <property type="match status" value="1"/>
</dbReference>
<dbReference type="PROSITE" id="PS51503">
    <property type="entry name" value="HIG1"/>
    <property type="match status" value="1"/>
</dbReference>
<reference evidence="8" key="1">
    <citation type="submission" date="2018-07" db="EMBL/GenBank/DDBJ databases">
        <title>Annotation of Aphanomyces astaci genome assembly.</title>
        <authorList>
            <person name="Studholme D.J."/>
        </authorList>
    </citation>
    <scope>NUCLEOTIDE SEQUENCE [LARGE SCALE GENOMIC DNA]</scope>
    <source>
        <strain evidence="8">Pc</strain>
    </source>
</reference>
<evidence type="ECO:0000313" key="8">
    <source>
        <dbReference type="EMBL" id="RQM12775.1"/>
    </source>
</evidence>
<keyword evidence="3 5" id="KW-1133">Transmembrane helix</keyword>
<dbReference type="InterPro" id="IPR051681">
    <property type="entry name" value="Ser/Thr_Kinases-Pseudokinases"/>
</dbReference>
<dbReference type="SMART" id="SM00219">
    <property type="entry name" value="TyrKc"/>
    <property type="match status" value="1"/>
</dbReference>
<name>A0A425C731_APHAT</name>
<dbReference type="VEuPathDB" id="FungiDB:H257_02795"/>
<feature type="transmembrane region" description="Helical" evidence="5">
    <location>
        <begin position="243"/>
        <end position="262"/>
    </location>
</feature>
<feature type="transmembrane region" description="Helical" evidence="5">
    <location>
        <begin position="348"/>
        <end position="365"/>
    </location>
</feature>
<dbReference type="VEuPathDB" id="FungiDB:H257_14442"/>
<evidence type="ECO:0000259" key="6">
    <source>
        <dbReference type="PROSITE" id="PS50011"/>
    </source>
</evidence>
<evidence type="ECO:0000256" key="4">
    <source>
        <dbReference type="ARBA" id="ARBA00023136"/>
    </source>
</evidence>
<evidence type="ECO:0000256" key="3">
    <source>
        <dbReference type="ARBA" id="ARBA00022989"/>
    </source>
</evidence>
<dbReference type="InterPro" id="IPR000719">
    <property type="entry name" value="Prot_kinase_dom"/>
</dbReference>